<protein>
    <recommendedName>
        <fullName evidence="3">Transcriptional regulator</fullName>
    </recommendedName>
</protein>
<evidence type="ECO:0000313" key="1">
    <source>
        <dbReference type="EMBL" id="MEB3041298.1"/>
    </source>
</evidence>
<name>A0ABU5YBG8_9FLAO</name>
<dbReference type="EMBL" id="JAYKBV010000018">
    <property type="protein sequence ID" value="MEB3041298.1"/>
    <property type="molecule type" value="Genomic_DNA"/>
</dbReference>
<dbReference type="Proteomes" id="UP001324270">
    <property type="component" value="Unassembled WGS sequence"/>
</dbReference>
<gene>
    <name evidence="1" type="ORF">VJJ49_11450</name>
</gene>
<evidence type="ECO:0000313" key="2">
    <source>
        <dbReference type="Proteomes" id="UP001324270"/>
    </source>
</evidence>
<comment type="caution">
    <text evidence="1">The sequence shown here is derived from an EMBL/GenBank/DDBJ whole genome shotgun (WGS) entry which is preliminary data.</text>
</comment>
<accession>A0ABU5YBG8</accession>
<dbReference type="RefSeq" id="WP_323979934.1">
    <property type="nucleotide sequence ID" value="NZ_JAYKBV010000018.1"/>
</dbReference>
<organism evidence="1 2">
    <name type="scientific">Capnocytophaga gingivalis</name>
    <dbReference type="NCBI Taxonomy" id="1017"/>
    <lineage>
        <taxon>Bacteria</taxon>
        <taxon>Pseudomonadati</taxon>
        <taxon>Bacteroidota</taxon>
        <taxon>Flavobacteriia</taxon>
        <taxon>Flavobacteriales</taxon>
        <taxon>Flavobacteriaceae</taxon>
        <taxon>Capnocytophaga</taxon>
    </lineage>
</organism>
<evidence type="ECO:0008006" key="3">
    <source>
        <dbReference type="Google" id="ProtNLM"/>
    </source>
</evidence>
<keyword evidence="2" id="KW-1185">Reference proteome</keyword>
<proteinExistence type="predicted"/>
<sequence>MLEKIKTAIEDITQEPLKERNVYLKLFCGLAYKHSFSTQKEVAAFLDIPITSAAYYRKEHISMCENTEYRQLCKEVEDKIL</sequence>
<reference evidence="1 2" key="1">
    <citation type="submission" date="2023-12" db="EMBL/GenBank/DDBJ databases">
        <title>Genomic sequences of Capnocytophaga and Parvimonas strains.</title>
        <authorList>
            <person name="Watt R.M."/>
            <person name="Wang M."/>
            <person name="Yang T."/>
            <person name="Tong W.M."/>
        </authorList>
    </citation>
    <scope>NUCLEOTIDE SEQUENCE [LARGE SCALE GENOMIC DNA]</scope>
    <source>
        <strain evidence="1 2">CCUG 13156</strain>
    </source>
</reference>